<dbReference type="EMBL" id="VTPC01091019">
    <property type="protein sequence ID" value="KAF2880140.1"/>
    <property type="molecule type" value="Genomic_DNA"/>
</dbReference>
<dbReference type="AlphaFoldDB" id="A0A8K0FW16"/>
<comment type="caution">
    <text evidence="1">The sequence shown here is derived from an EMBL/GenBank/DDBJ whole genome shotgun (WGS) entry which is preliminary data.</text>
</comment>
<reference evidence="1" key="1">
    <citation type="submission" date="2019-08" db="EMBL/GenBank/DDBJ databases">
        <title>The genome of the North American firefly Photinus pyralis.</title>
        <authorList>
            <consortium name="Photinus pyralis genome working group"/>
            <person name="Fallon T.R."/>
            <person name="Sander Lower S.E."/>
            <person name="Weng J.-K."/>
        </authorList>
    </citation>
    <scope>NUCLEOTIDE SEQUENCE</scope>
    <source>
        <strain evidence="1">TRF0915ILg1</strain>
        <tissue evidence="1">Whole body</tissue>
    </source>
</reference>
<gene>
    <name evidence="1" type="ORF">ILUMI_26029</name>
</gene>
<accession>A0A8K0FW16</accession>
<name>A0A8K0FW16_IGNLU</name>
<dbReference type="Proteomes" id="UP000801492">
    <property type="component" value="Unassembled WGS sequence"/>
</dbReference>
<organism evidence="1 2">
    <name type="scientific">Ignelater luminosus</name>
    <name type="common">Cucubano</name>
    <name type="synonym">Pyrophorus luminosus</name>
    <dbReference type="NCBI Taxonomy" id="2038154"/>
    <lineage>
        <taxon>Eukaryota</taxon>
        <taxon>Metazoa</taxon>
        <taxon>Ecdysozoa</taxon>
        <taxon>Arthropoda</taxon>
        <taxon>Hexapoda</taxon>
        <taxon>Insecta</taxon>
        <taxon>Pterygota</taxon>
        <taxon>Neoptera</taxon>
        <taxon>Endopterygota</taxon>
        <taxon>Coleoptera</taxon>
        <taxon>Polyphaga</taxon>
        <taxon>Elateriformia</taxon>
        <taxon>Elateroidea</taxon>
        <taxon>Elateridae</taxon>
        <taxon>Agrypninae</taxon>
        <taxon>Pyrophorini</taxon>
        <taxon>Ignelater</taxon>
    </lineage>
</organism>
<evidence type="ECO:0000313" key="1">
    <source>
        <dbReference type="EMBL" id="KAF2880140.1"/>
    </source>
</evidence>
<sequence length="97" mass="11016">MLSVDEAMVAYYGHHSAKMFIKNKPVRSIPISQQVKDLLAIPDVNSSNFNKNHNAEEVGDETVNLEVLDTFIRLDGLQLSEEEIYIETCSKIKYELS</sequence>
<keyword evidence="2" id="KW-1185">Reference proteome</keyword>
<evidence type="ECO:0000313" key="2">
    <source>
        <dbReference type="Proteomes" id="UP000801492"/>
    </source>
</evidence>
<protein>
    <submittedName>
        <fullName evidence="1">Uncharacterized protein</fullName>
    </submittedName>
</protein>
<proteinExistence type="predicted"/>